<dbReference type="STRING" id="1618665.UY55_C0002G0161"/>
<dbReference type="GO" id="GO:0016787">
    <property type="term" value="F:hydrolase activity"/>
    <property type="evidence" value="ECO:0007669"/>
    <property type="project" value="InterPro"/>
</dbReference>
<gene>
    <name evidence="1" type="ORF">UY55_C0002G0161</name>
</gene>
<dbReference type="InterPro" id="IPR029058">
    <property type="entry name" value="AB_hydrolase_fold"/>
</dbReference>
<dbReference type="AlphaFoldDB" id="A0A0G1W8S5"/>
<protein>
    <recommendedName>
        <fullName evidence="3">Serine hydrolase family protein</fullName>
    </recommendedName>
</protein>
<accession>A0A0G1W8S5</accession>
<organism evidence="1 2">
    <name type="scientific">Candidatus Jorgensenbacteria bacterium GW2011_GWB1_50_10</name>
    <dbReference type="NCBI Taxonomy" id="1618665"/>
    <lineage>
        <taxon>Bacteria</taxon>
        <taxon>Candidatus Joergenseniibacteriota</taxon>
    </lineage>
</organism>
<name>A0A0G1W8S5_9BACT</name>
<reference evidence="1 2" key="1">
    <citation type="journal article" date="2015" name="Nature">
        <title>rRNA introns, odd ribosomes, and small enigmatic genomes across a large radiation of phyla.</title>
        <authorList>
            <person name="Brown C.T."/>
            <person name="Hug L.A."/>
            <person name="Thomas B.C."/>
            <person name="Sharon I."/>
            <person name="Castelle C.J."/>
            <person name="Singh A."/>
            <person name="Wilkins M.J."/>
            <person name="Williams K.H."/>
            <person name="Banfield J.F."/>
        </authorList>
    </citation>
    <scope>NUCLEOTIDE SEQUENCE [LARGE SCALE GENOMIC DNA]</scope>
</reference>
<evidence type="ECO:0008006" key="3">
    <source>
        <dbReference type="Google" id="ProtNLM"/>
    </source>
</evidence>
<proteinExistence type="predicted"/>
<sequence length="194" mass="21764">MPRVIIVHGWDGYPEEGWFPWLKRELEKKGFEVQVPAMPNPAEPKIETWVPHLAKIVGEPDEDLFLVGHSIGCQTILRYLESLHADKKIGGAVLVAGFFKLILGTNEEEETAKPWLETPIDFGKVKSHSNNFTAVFSDNDPFVSLENKKLFEENLGAKTIVLSNKGHFSGGMDKCFELPIALESVLELTQYGKQ</sequence>
<evidence type="ECO:0000313" key="1">
    <source>
        <dbReference type="EMBL" id="KKW15103.1"/>
    </source>
</evidence>
<dbReference type="SUPFAM" id="SSF53474">
    <property type="entry name" value="alpha/beta-Hydrolases"/>
    <property type="match status" value="1"/>
</dbReference>
<dbReference type="Proteomes" id="UP000034224">
    <property type="component" value="Unassembled WGS sequence"/>
</dbReference>
<dbReference type="PANTHER" id="PTHR15394">
    <property type="entry name" value="SERINE HYDROLASE RBBP9"/>
    <property type="match status" value="1"/>
</dbReference>
<evidence type="ECO:0000313" key="2">
    <source>
        <dbReference type="Proteomes" id="UP000034224"/>
    </source>
</evidence>
<dbReference type="Gene3D" id="3.40.50.1820">
    <property type="entry name" value="alpha/beta hydrolase"/>
    <property type="match status" value="1"/>
</dbReference>
<dbReference type="PANTHER" id="PTHR15394:SF3">
    <property type="entry name" value="SERINE HYDROLASE RBBP9"/>
    <property type="match status" value="1"/>
</dbReference>
<dbReference type="EMBL" id="LCQK01000002">
    <property type="protein sequence ID" value="KKW15103.1"/>
    <property type="molecule type" value="Genomic_DNA"/>
</dbReference>
<dbReference type="InterPro" id="IPR010662">
    <property type="entry name" value="RBBP9/YdeN"/>
</dbReference>
<comment type="caution">
    <text evidence="1">The sequence shown here is derived from an EMBL/GenBank/DDBJ whole genome shotgun (WGS) entry which is preliminary data.</text>
</comment>
<dbReference type="Pfam" id="PF06821">
    <property type="entry name" value="Ser_hydrolase"/>
    <property type="match status" value="1"/>
</dbReference>